<feature type="domain" description="Metallo-beta-lactamase" evidence="5">
    <location>
        <begin position="16"/>
        <end position="191"/>
    </location>
</feature>
<evidence type="ECO:0000256" key="3">
    <source>
        <dbReference type="ARBA" id="ARBA00022801"/>
    </source>
</evidence>
<dbReference type="InterPro" id="IPR036866">
    <property type="entry name" value="RibonucZ/Hydroxyglut_hydro"/>
</dbReference>
<reference evidence="6 7" key="1">
    <citation type="submission" date="2022-03" db="EMBL/GenBank/DDBJ databases">
        <title>Ignatzschineria rhizosphaerae HR5S32.</title>
        <authorList>
            <person name="Sun J.Q."/>
            <person name="Feng J.Y."/>
        </authorList>
    </citation>
    <scope>NUCLEOTIDE SEQUENCE [LARGE SCALE GENOMIC DNA]</scope>
    <source>
        <strain evidence="6 7">HR5S32</strain>
    </source>
</reference>
<evidence type="ECO:0000256" key="2">
    <source>
        <dbReference type="ARBA" id="ARBA00022723"/>
    </source>
</evidence>
<keyword evidence="7" id="KW-1185">Reference proteome</keyword>
<accession>A0ABY3X2M4</accession>
<dbReference type="PANTHER" id="PTHR46233:SF3">
    <property type="entry name" value="HYDROXYACYLGLUTATHIONE HYDROLASE GLOC"/>
    <property type="match status" value="1"/>
</dbReference>
<sequence length="227" mass="25844">MNPRYKIHSEVYERYENFSHIIEDLETGEAIIIDPAWNEDYFLDRIEELKVTPVAIWLTHGHHDHVSAVKALRDHYPIPVYASNVEIDFINSYPKGDLPPAFRELPEDVIPLYDNDEIDFAGERVRIIHTPGHSSGSICFLLSQDIITGDTLFVDGAGRADITGSDPEDLFHSLNRLKEEVPHHVTIHTGHAYGPTATATLASQLKTNPFLRRLNDISEFVEYRMGR</sequence>
<organism evidence="6 7">
    <name type="scientific">Ignatzschineria rhizosphaerae</name>
    <dbReference type="NCBI Taxonomy" id="2923279"/>
    <lineage>
        <taxon>Bacteria</taxon>
        <taxon>Pseudomonadati</taxon>
        <taxon>Pseudomonadota</taxon>
        <taxon>Gammaproteobacteria</taxon>
        <taxon>Cardiobacteriales</taxon>
        <taxon>Ignatzschineriaceae</taxon>
        <taxon>Ignatzschineria</taxon>
    </lineage>
</organism>
<dbReference type="RefSeq" id="WP_242149129.1">
    <property type="nucleotide sequence ID" value="NZ_CP093379.1"/>
</dbReference>
<gene>
    <name evidence="6" type="ORF">MMG00_13250</name>
</gene>
<keyword evidence="4" id="KW-0862">Zinc</keyword>
<dbReference type="SUPFAM" id="SSF56281">
    <property type="entry name" value="Metallo-hydrolase/oxidoreductase"/>
    <property type="match status" value="1"/>
</dbReference>
<keyword evidence="3" id="KW-0378">Hydrolase</keyword>
<dbReference type="InterPro" id="IPR001279">
    <property type="entry name" value="Metallo-B-lactamas"/>
</dbReference>
<keyword evidence="2" id="KW-0479">Metal-binding</keyword>
<dbReference type="Pfam" id="PF00753">
    <property type="entry name" value="Lactamase_B"/>
    <property type="match status" value="1"/>
</dbReference>
<dbReference type="SMART" id="SM00849">
    <property type="entry name" value="Lactamase_B"/>
    <property type="match status" value="1"/>
</dbReference>
<dbReference type="PANTHER" id="PTHR46233">
    <property type="entry name" value="HYDROXYACYLGLUTATHIONE HYDROLASE GLOC"/>
    <property type="match status" value="1"/>
</dbReference>
<dbReference type="Gene3D" id="3.60.15.10">
    <property type="entry name" value="Ribonuclease Z/Hydroxyacylglutathione hydrolase-like"/>
    <property type="match status" value="1"/>
</dbReference>
<dbReference type="InterPro" id="IPR051453">
    <property type="entry name" value="MBL_Glyoxalase_II"/>
</dbReference>
<dbReference type="Proteomes" id="UP000829542">
    <property type="component" value="Chromosome"/>
</dbReference>
<evidence type="ECO:0000313" key="6">
    <source>
        <dbReference type="EMBL" id="UNM96145.1"/>
    </source>
</evidence>
<comment type="cofactor">
    <cofactor evidence="1">
        <name>Zn(2+)</name>
        <dbReference type="ChEBI" id="CHEBI:29105"/>
    </cofactor>
</comment>
<evidence type="ECO:0000259" key="5">
    <source>
        <dbReference type="SMART" id="SM00849"/>
    </source>
</evidence>
<evidence type="ECO:0000313" key="7">
    <source>
        <dbReference type="Proteomes" id="UP000829542"/>
    </source>
</evidence>
<proteinExistence type="predicted"/>
<protein>
    <submittedName>
        <fullName evidence="6">MBL fold metallo-hydrolase</fullName>
    </submittedName>
</protein>
<evidence type="ECO:0000256" key="4">
    <source>
        <dbReference type="ARBA" id="ARBA00022833"/>
    </source>
</evidence>
<name>A0ABY3X2M4_9GAMM</name>
<dbReference type="EMBL" id="CP093379">
    <property type="protein sequence ID" value="UNM96145.1"/>
    <property type="molecule type" value="Genomic_DNA"/>
</dbReference>
<evidence type="ECO:0000256" key="1">
    <source>
        <dbReference type="ARBA" id="ARBA00001947"/>
    </source>
</evidence>